<evidence type="ECO:0000256" key="13">
    <source>
        <dbReference type="ARBA" id="ARBA00093507"/>
    </source>
</evidence>
<dbReference type="AlphaFoldDB" id="M2NNM4"/>
<evidence type="ECO:0000313" key="16">
    <source>
        <dbReference type="Proteomes" id="UP000011761"/>
    </source>
</evidence>
<keyword evidence="5" id="KW-1017">Isopeptide bond</keyword>
<dbReference type="KEGG" id="bcom:BAUCODRAFT_61838"/>
<keyword evidence="6" id="KW-0597">Phosphoprotein</keyword>
<accession>M2NNM4</accession>
<dbReference type="GO" id="GO:0005869">
    <property type="term" value="C:dynactin complex"/>
    <property type="evidence" value="ECO:0007669"/>
    <property type="project" value="InterPro"/>
</dbReference>
<proteinExistence type="inferred from homology"/>
<evidence type="ECO:0000256" key="12">
    <source>
        <dbReference type="ARBA" id="ARBA00034864"/>
    </source>
</evidence>
<dbReference type="GeneID" id="19115945"/>
<organism evidence="15 16">
    <name type="scientific">Baudoinia panamericana (strain UAMH 10762)</name>
    <name type="common">Angels' share fungus</name>
    <name type="synonym">Baudoinia compniacensis (strain UAMH 10762)</name>
    <dbReference type="NCBI Taxonomy" id="717646"/>
    <lineage>
        <taxon>Eukaryota</taxon>
        <taxon>Fungi</taxon>
        <taxon>Dikarya</taxon>
        <taxon>Ascomycota</taxon>
        <taxon>Pezizomycotina</taxon>
        <taxon>Dothideomycetes</taxon>
        <taxon>Dothideomycetidae</taxon>
        <taxon>Mycosphaerellales</taxon>
        <taxon>Teratosphaeriaceae</taxon>
        <taxon>Baudoinia</taxon>
    </lineage>
</organism>
<evidence type="ECO:0000256" key="6">
    <source>
        <dbReference type="ARBA" id="ARBA00022553"/>
    </source>
</evidence>
<feature type="compositionally biased region" description="Basic and acidic residues" evidence="14">
    <location>
        <begin position="250"/>
        <end position="265"/>
    </location>
</feature>
<evidence type="ECO:0000256" key="1">
    <source>
        <dbReference type="ARBA" id="ARBA00004300"/>
    </source>
</evidence>
<evidence type="ECO:0000256" key="9">
    <source>
        <dbReference type="ARBA" id="ARBA00023054"/>
    </source>
</evidence>
<dbReference type="Proteomes" id="UP000011761">
    <property type="component" value="Unassembled WGS sequence"/>
</dbReference>
<name>M2NNM4_BAUPA</name>
<dbReference type="PANTHER" id="PTHR13034:SF2">
    <property type="entry name" value="DYNACTIN SUBUNIT 4"/>
    <property type="match status" value="1"/>
</dbReference>
<evidence type="ECO:0000313" key="15">
    <source>
        <dbReference type="EMBL" id="EMD01115.1"/>
    </source>
</evidence>
<dbReference type="EMBL" id="KB445550">
    <property type="protein sequence ID" value="EMD01115.1"/>
    <property type="molecule type" value="Genomic_DNA"/>
</dbReference>
<comment type="subcellular location">
    <subcellularLocation>
        <location evidence="1">Cytoplasm</location>
        <location evidence="1">Cytoskeleton</location>
        <location evidence="1">Microtubule organizing center</location>
        <location evidence="1">Centrosome</location>
    </subcellularLocation>
    <subcellularLocation>
        <location evidence="2">Cytoplasm</location>
        <location evidence="2">Cytoskeleton</location>
        <location evidence="2">Stress fiber</location>
    </subcellularLocation>
    <subcellularLocation>
        <location evidence="3">Cytoplasm</location>
        <location evidence="3">Myofibril</location>
    </subcellularLocation>
</comment>
<evidence type="ECO:0000256" key="2">
    <source>
        <dbReference type="ARBA" id="ARBA00004529"/>
    </source>
</evidence>
<evidence type="ECO:0000256" key="7">
    <source>
        <dbReference type="ARBA" id="ARBA00022843"/>
    </source>
</evidence>
<gene>
    <name evidence="15" type="ORF">BAUCODRAFT_61838</name>
</gene>
<feature type="region of interest" description="Disordered" evidence="14">
    <location>
        <begin position="169"/>
        <end position="192"/>
    </location>
</feature>
<sequence>MAAAPPYALYVCPCSSLSSTTLAVHAKRASAAPADAQADEDSTFNSHDPRANYALYPLDHLLFCNECDCIRCPRCYTEEILNWYCPSCMFEVPSSQVKNDGNRCARNCYDCPICTSALTVAALPRPSETHLNPNETEQGRYILQCGYCEWSSLDQTIEFSKPTKITEQLAKKRKEQRRRKPEDKAVSTAHGADQVDGYENLMAFYKEQLAESGDASNTYSSSPYSSPANLAKIMSLYGGLSVNALKKAREKPQPMREARTDKEGLQVHSLDSSAVDEETVRRLQAVDWQDTPTHEQRFSGPLNHQAIQTNELWPVATPLRIRKGKRCSVCRQFLSRPEPKIPNLRYKIRLLASNYVPRLLLRPLNASSTTPNPAFRLRPNEAEMSPLQPNIMQQYLLTVRNPIFETVKITLATSSSTPGKVSSRVTILCPSFTVGPAGDVWDEALSSSTTSVATDDGGRQAAMASLTGKSTDEADRQPEAGKIWTRSRNSTSIILEVVPGALKPPPSIVPKSDDEMLAEELTEDKDVLEIPIFVRAQWDAVEDTDASASAGRKHERRAAEGEKVRKELAYWCVIGVGHIADG</sequence>
<dbReference type="InterPro" id="IPR008603">
    <property type="entry name" value="DCTN4"/>
</dbReference>
<dbReference type="Pfam" id="PF05502">
    <property type="entry name" value="Dynactin_p62"/>
    <property type="match status" value="1"/>
</dbReference>
<keyword evidence="4" id="KW-0963">Cytoplasm</keyword>
<keyword evidence="16" id="KW-1185">Reference proteome</keyword>
<reference evidence="15 16" key="1">
    <citation type="journal article" date="2012" name="PLoS Pathog.">
        <title>Diverse lifestyles and strategies of plant pathogenesis encoded in the genomes of eighteen Dothideomycetes fungi.</title>
        <authorList>
            <person name="Ohm R.A."/>
            <person name="Feau N."/>
            <person name="Henrissat B."/>
            <person name="Schoch C.L."/>
            <person name="Horwitz B.A."/>
            <person name="Barry K.W."/>
            <person name="Condon B.J."/>
            <person name="Copeland A.C."/>
            <person name="Dhillon B."/>
            <person name="Glaser F."/>
            <person name="Hesse C.N."/>
            <person name="Kosti I."/>
            <person name="LaButti K."/>
            <person name="Lindquist E.A."/>
            <person name="Lucas S."/>
            <person name="Salamov A.A."/>
            <person name="Bradshaw R.E."/>
            <person name="Ciuffetti L."/>
            <person name="Hamelin R.C."/>
            <person name="Kema G.H.J."/>
            <person name="Lawrence C."/>
            <person name="Scott J.A."/>
            <person name="Spatafora J.W."/>
            <person name="Turgeon B.G."/>
            <person name="de Wit P.J.G.M."/>
            <person name="Zhong S."/>
            <person name="Goodwin S.B."/>
            <person name="Grigoriev I.V."/>
        </authorList>
    </citation>
    <scope>NUCLEOTIDE SEQUENCE [LARGE SCALE GENOMIC DNA]</scope>
    <source>
        <strain evidence="15 16">UAMH 10762</strain>
    </source>
</reference>
<dbReference type="HOGENOM" id="CLU_034750_0_0_1"/>
<dbReference type="GO" id="GO:0001725">
    <property type="term" value="C:stress fiber"/>
    <property type="evidence" value="ECO:0007669"/>
    <property type="project" value="UniProtKB-SubCell"/>
</dbReference>
<dbReference type="eggNOG" id="KOG3896">
    <property type="taxonomic scope" value="Eukaryota"/>
</dbReference>
<dbReference type="OMA" id="CGYCMWT"/>
<evidence type="ECO:0000256" key="8">
    <source>
        <dbReference type="ARBA" id="ARBA00022990"/>
    </source>
</evidence>
<dbReference type="RefSeq" id="XP_007672299.1">
    <property type="nucleotide sequence ID" value="XM_007674109.1"/>
</dbReference>
<keyword evidence="7" id="KW-0832">Ubl conjugation</keyword>
<evidence type="ECO:0000256" key="14">
    <source>
        <dbReference type="SAM" id="MobiDB-lite"/>
    </source>
</evidence>
<protein>
    <recommendedName>
        <fullName evidence="12">Dynactin subunit 4</fullName>
    </recommendedName>
</protein>
<keyword evidence="9" id="KW-0175">Coiled coil</keyword>
<evidence type="ECO:0000256" key="10">
    <source>
        <dbReference type="ARBA" id="ARBA00023212"/>
    </source>
</evidence>
<dbReference type="PANTHER" id="PTHR13034">
    <property type="entry name" value="DYNACTIN P62 SUBUNIT"/>
    <property type="match status" value="1"/>
</dbReference>
<evidence type="ECO:0000256" key="5">
    <source>
        <dbReference type="ARBA" id="ARBA00022499"/>
    </source>
</evidence>
<keyword evidence="10" id="KW-0206">Cytoskeleton</keyword>
<comment type="subunit">
    <text evidence="13">Subunit of dynactin, a multiprotein complex part of a tripartite complex with dynein and a adapter, such as BICDL1, BICD2 or HOOK3. The dynactin complex is built around ACTR1A/ACTB filament and consists of an actin-related filament composed of a shoulder domain, a pointed end and a barbed end. Its length is defined by its flexible shoulder domain. The soulder is composed of 2 DCTN1 subunits, 4 DCTN2 and 2 DCTN3. The 4 DCNT2 (via N-terminus) bind the ACTR1A filament and act as molecular rulers to determine the length. The pointed end is important for binding dynein-dynactin cargo adapters. Consists of 4 subunits: ACTR10, DCNT4, DCTN5 and DCTN6. The barbed end is composed of a CAPZA1:CAPZB heterodimers, which binds ACTR1A/ACTB filament and dynactin and stabilizes dynactin. Interacts with ATP7B, but not ATP7A, in a copper-dependent manner. Interacts with ANK2; this interaction is required for localization at costameres. Interacts with N4BP2L1.</text>
</comment>
<evidence type="ECO:0000256" key="4">
    <source>
        <dbReference type="ARBA" id="ARBA00022490"/>
    </source>
</evidence>
<evidence type="ECO:0000256" key="11">
    <source>
        <dbReference type="ARBA" id="ARBA00034776"/>
    </source>
</evidence>
<comment type="similarity">
    <text evidence="11">Belongs to the dynactin subunit 4 family.</text>
</comment>
<keyword evidence="8" id="KW-0007">Acetylation</keyword>
<evidence type="ECO:0000256" key="3">
    <source>
        <dbReference type="ARBA" id="ARBA00004657"/>
    </source>
</evidence>
<feature type="region of interest" description="Disordered" evidence="14">
    <location>
        <begin position="247"/>
        <end position="273"/>
    </location>
</feature>
<dbReference type="STRING" id="717646.M2NNM4"/>
<dbReference type="OrthoDB" id="283815at2759"/>